<evidence type="ECO:0000256" key="3">
    <source>
        <dbReference type="ARBA" id="ARBA00022801"/>
    </source>
</evidence>
<gene>
    <name evidence="7" type="ORF">QQZ08_004697</name>
</gene>
<keyword evidence="2" id="KW-0645">Protease</keyword>
<dbReference type="Gene3D" id="3.40.395.10">
    <property type="entry name" value="Adenoviral Proteinase, Chain A"/>
    <property type="match status" value="1"/>
</dbReference>
<evidence type="ECO:0000256" key="4">
    <source>
        <dbReference type="ARBA" id="ARBA00022807"/>
    </source>
</evidence>
<feature type="region of interest" description="Disordered" evidence="5">
    <location>
        <begin position="605"/>
        <end position="639"/>
    </location>
</feature>
<sequence>MSSSPLARYGVHASADSRGFFRPSFLKEAPAYPRPRLPAVSRAVPQQPPASEPPLDHITTPPRSIQRPNSCFLIDTPGPQPDFNTRTQQPRRWTRPAPPRFCTRRPATLPASKPDFVVINGSRTRKRRAQSTEIELVASNNGIQDGGSPIYIRREGQIIPFENAEDTQDLHHMRQGTSQTSFFTLFTRMISSVYLAVSGLTGRIGRWINPKSYEVAEFRSYVSDHQVVNKRVKLSSDEEETEIRWIDRTALSDLIDNYNAFAKGIEEVWGSIETHHSRQEMNKALEPLRLSLADNENDRALLYSNDGFDLCHLFSLQFKRVFENLDRVYEIGIIVKIRDTYESVPPILDYNLSLEGLELMNSIKKFLSAPALPTICKDILRISNKEHVQISECFIDTIILDLEAITRNIPAPSYVLSRRFHDRIQQTFPRPERTDLDTHLLLPGAFPESEEPEPKPQPKSEPEPEPILVQQLHQDPAPVLLRPLENFPPVIARPKYHKSDFLRADFLEAKIVQLNPEEYREHFYHESEAHRAIKDNYITEFTPKVPLTVKDVGAIKSILKNKQKHLSRHTPKRLGIRRPPKAVRFTESTLSPKPRTQIGLDVPRIVKTKGKRTEAKKLEPGAPQTPPTSDPNTIRDDSPETQIEKDFHTRLLNEKEVLEWSKVQSRRTPPKFRPKEEGNQIDPLARIKQLLSIPSIKPLEISDDSKAGITLQKEQAARRAAEEARQAAEAARREAEETARRELEERLASSGGLRVPARTLVGAVPFEWQTRAQDTLRAAASTTLATTGEGVDLRRHDFAKVVPATEWLNDEIVNGSLNWLDQAINSAAGIKDVKRSTRKCLAMSSFFFKRLQEQGVTRTQRTLRRFGVEKKNLLDIDTILLPICERSHWTLLVIRPSKRTVAHMDSLNPRGNAANTNLALAWMKDVLEETFLEAEWKVMRHEAPRQTNGYDCGVHTITNAMCLALGLSPIDSYAATDMPAQRIRLASMLLNGGFKGEFDLRVY</sequence>
<dbReference type="PROSITE" id="PS50600">
    <property type="entry name" value="ULP_PROTEASE"/>
    <property type="match status" value="1"/>
</dbReference>
<evidence type="ECO:0000313" key="8">
    <source>
        <dbReference type="Proteomes" id="UP001498421"/>
    </source>
</evidence>
<proteinExistence type="inferred from homology"/>
<evidence type="ECO:0000259" key="6">
    <source>
        <dbReference type="PROSITE" id="PS50600"/>
    </source>
</evidence>
<dbReference type="PANTHER" id="PTHR46468">
    <property type="entry name" value="SENTRIN-SPECIFIC PROTEASE 8"/>
    <property type="match status" value="1"/>
</dbReference>
<dbReference type="InterPro" id="IPR038765">
    <property type="entry name" value="Papain-like_cys_pep_sf"/>
</dbReference>
<keyword evidence="4" id="KW-0788">Thiol protease</keyword>
<feature type="compositionally biased region" description="Basic and acidic residues" evidence="5">
    <location>
        <begin position="452"/>
        <end position="462"/>
    </location>
</feature>
<comment type="caution">
    <text evidence="7">The sequence shown here is derived from an EMBL/GenBank/DDBJ whole genome shotgun (WGS) entry which is preliminary data.</text>
</comment>
<dbReference type="InterPro" id="IPR003653">
    <property type="entry name" value="Peptidase_C48_C"/>
</dbReference>
<dbReference type="PANTHER" id="PTHR46468:SF1">
    <property type="entry name" value="SENTRIN-SPECIFIC PROTEASE 8"/>
    <property type="match status" value="1"/>
</dbReference>
<keyword evidence="8" id="KW-1185">Reference proteome</keyword>
<reference evidence="7 8" key="1">
    <citation type="journal article" date="2025" name="Microbiol. Resour. Announc.">
        <title>Draft genome sequences for Neonectria magnoliae and Neonectria punicea, canker pathogens of Liriodendron tulipifera and Acer saccharum in West Virginia.</title>
        <authorList>
            <person name="Petronek H.M."/>
            <person name="Kasson M.T."/>
            <person name="Metheny A.M."/>
            <person name="Stauder C.M."/>
            <person name="Lovett B."/>
            <person name="Lynch S.C."/>
            <person name="Garnas J.R."/>
            <person name="Kasson L.R."/>
            <person name="Stajich J.E."/>
        </authorList>
    </citation>
    <scope>NUCLEOTIDE SEQUENCE [LARGE SCALE GENOMIC DNA]</scope>
    <source>
        <strain evidence="7 8">NRRL 64651</strain>
    </source>
</reference>
<evidence type="ECO:0000256" key="2">
    <source>
        <dbReference type="ARBA" id="ARBA00022670"/>
    </source>
</evidence>
<dbReference type="Pfam" id="PF02902">
    <property type="entry name" value="Peptidase_C48"/>
    <property type="match status" value="1"/>
</dbReference>
<evidence type="ECO:0000256" key="1">
    <source>
        <dbReference type="ARBA" id="ARBA00005234"/>
    </source>
</evidence>
<organism evidence="7 8">
    <name type="scientific">Neonectria magnoliae</name>
    <dbReference type="NCBI Taxonomy" id="2732573"/>
    <lineage>
        <taxon>Eukaryota</taxon>
        <taxon>Fungi</taxon>
        <taxon>Dikarya</taxon>
        <taxon>Ascomycota</taxon>
        <taxon>Pezizomycotina</taxon>
        <taxon>Sordariomycetes</taxon>
        <taxon>Hypocreomycetidae</taxon>
        <taxon>Hypocreales</taxon>
        <taxon>Nectriaceae</taxon>
        <taxon>Neonectria</taxon>
    </lineage>
</organism>
<evidence type="ECO:0000313" key="7">
    <source>
        <dbReference type="EMBL" id="KAK7428772.1"/>
    </source>
</evidence>
<evidence type="ECO:0000256" key="5">
    <source>
        <dbReference type="SAM" id="MobiDB-lite"/>
    </source>
</evidence>
<dbReference type="InterPro" id="IPR044613">
    <property type="entry name" value="Nep1/2-like"/>
</dbReference>
<dbReference type="Proteomes" id="UP001498421">
    <property type="component" value="Unassembled WGS sequence"/>
</dbReference>
<keyword evidence="3" id="KW-0378">Hydrolase</keyword>
<comment type="similarity">
    <text evidence="1">Belongs to the peptidase C48 family.</text>
</comment>
<feature type="region of interest" description="Disordered" evidence="5">
    <location>
        <begin position="720"/>
        <end position="745"/>
    </location>
</feature>
<name>A0ABR1I5D9_9HYPO</name>
<protein>
    <recommendedName>
        <fullName evidence="6">Ubiquitin-like protease family profile domain-containing protein</fullName>
    </recommendedName>
</protein>
<dbReference type="SUPFAM" id="SSF54001">
    <property type="entry name" value="Cysteine proteinases"/>
    <property type="match status" value="1"/>
</dbReference>
<feature type="domain" description="Ubiquitin-like protease family profile" evidence="6">
    <location>
        <begin position="791"/>
        <end position="963"/>
    </location>
</feature>
<feature type="region of interest" description="Disordered" evidence="5">
    <location>
        <begin position="444"/>
        <end position="464"/>
    </location>
</feature>
<feature type="region of interest" description="Disordered" evidence="5">
    <location>
        <begin position="37"/>
        <end position="107"/>
    </location>
</feature>
<dbReference type="EMBL" id="JAZAVK010000037">
    <property type="protein sequence ID" value="KAK7428772.1"/>
    <property type="molecule type" value="Genomic_DNA"/>
</dbReference>
<accession>A0ABR1I5D9</accession>